<organism evidence="1 2">
    <name type="scientific">Lithospermum erythrorhizon</name>
    <name type="common">Purple gromwell</name>
    <name type="synonym">Lithospermum officinale var. erythrorhizon</name>
    <dbReference type="NCBI Taxonomy" id="34254"/>
    <lineage>
        <taxon>Eukaryota</taxon>
        <taxon>Viridiplantae</taxon>
        <taxon>Streptophyta</taxon>
        <taxon>Embryophyta</taxon>
        <taxon>Tracheophyta</taxon>
        <taxon>Spermatophyta</taxon>
        <taxon>Magnoliopsida</taxon>
        <taxon>eudicotyledons</taxon>
        <taxon>Gunneridae</taxon>
        <taxon>Pentapetalae</taxon>
        <taxon>asterids</taxon>
        <taxon>lamiids</taxon>
        <taxon>Boraginales</taxon>
        <taxon>Boraginaceae</taxon>
        <taxon>Boraginoideae</taxon>
        <taxon>Lithospermeae</taxon>
        <taxon>Lithospermum</taxon>
    </lineage>
</organism>
<evidence type="ECO:0000313" key="2">
    <source>
        <dbReference type="Proteomes" id="UP001454036"/>
    </source>
</evidence>
<comment type="caution">
    <text evidence="1">The sequence shown here is derived from an EMBL/GenBank/DDBJ whole genome shotgun (WGS) entry which is preliminary data.</text>
</comment>
<reference evidence="1 2" key="1">
    <citation type="submission" date="2024-01" db="EMBL/GenBank/DDBJ databases">
        <title>The complete chloroplast genome sequence of Lithospermum erythrorhizon: insights into the phylogenetic relationship among Boraginaceae species and the maternal lineages of purple gromwells.</title>
        <authorList>
            <person name="Okada T."/>
            <person name="Watanabe K."/>
        </authorList>
    </citation>
    <scope>NUCLEOTIDE SEQUENCE [LARGE SCALE GENOMIC DNA]</scope>
</reference>
<keyword evidence="2" id="KW-1185">Reference proteome</keyword>
<dbReference type="Proteomes" id="UP001454036">
    <property type="component" value="Unassembled WGS sequence"/>
</dbReference>
<evidence type="ECO:0000313" key="1">
    <source>
        <dbReference type="EMBL" id="GAA0150388.1"/>
    </source>
</evidence>
<dbReference type="EMBL" id="BAABME010001581">
    <property type="protein sequence ID" value="GAA0150388.1"/>
    <property type="molecule type" value="Genomic_DNA"/>
</dbReference>
<sequence length="128" mass="15259">MLPEYVDSRSHSYVPSMVQQTVPRADPMQLCYKSFWSPRKENSMNLNRRWTMLALRDFHERYKAILNNIASIDNKISYMAFYRGLYYGNLKKELILDTPLTKDDLIRVVNKDIDLENMQRKDGLYNDL</sequence>
<gene>
    <name evidence="1" type="ORF">LIER_09341</name>
</gene>
<dbReference type="AlphaFoldDB" id="A0AAV3PGY4"/>
<name>A0AAV3PGY4_LITER</name>
<proteinExistence type="predicted"/>
<protein>
    <submittedName>
        <fullName evidence="1">Uncharacterized protein</fullName>
    </submittedName>
</protein>
<accession>A0AAV3PGY4</accession>